<dbReference type="STRING" id="79200.A0A162AJG3"/>
<dbReference type="SUPFAM" id="SSF117018">
    <property type="entry name" value="ATP-dependent DNA ligase DNA-binding domain"/>
    <property type="match status" value="1"/>
</dbReference>
<dbReference type="EMBL" id="LNRQ01000003">
    <property type="protein sequence ID" value="KZN01973.1"/>
    <property type="molecule type" value="Genomic_DNA"/>
</dbReference>
<keyword evidence="5" id="KW-1185">Reference proteome</keyword>
<dbReference type="GO" id="GO:0003677">
    <property type="term" value="F:DNA binding"/>
    <property type="evidence" value="ECO:0007669"/>
    <property type="project" value="InterPro"/>
</dbReference>
<evidence type="ECO:0000259" key="2">
    <source>
        <dbReference type="Pfam" id="PF04675"/>
    </source>
</evidence>
<feature type="domain" description="DNA ligase ATP-dependent N-terminal" evidence="2">
    <location>
        <begin position="4"/>
        <end position="45"/>
    </location>
</feature>
<dbReference type="Gramene" id="KZN01973">
    <property type="protein sequence ID" value="KZN01973"/>
    <property type="gene ID" value="DCAR_010727"/>
</dbReference>
<sequence length="112" mass="12282">MEKLQDLGDLELVAKSSCSSQSLMRKPEALTFTKVFNTFQLIAKSNKYCLYLRSGALIVLSACLPVPGLVSCNLKSRDLRLTKPLVTDPCSVDTGSIESLLMLEGRDELLNS</sequence>
<dbReference type="GO" id="GO:0006281">
    <property type="term" value="P:DNA repair"/>
    <property type="evidence" value="ECO:0007669"/>
    <property type="project" value="InterPro"/>
</dbReference>
<dbReference type="AlphaFoldDB" id="A0A162AJG3"/>
<reference evidence="3" key="1">
    <citation type="journal article" date="2016" name="Nat. Genet.">
        <title>A high-quality carrot genome assembly provides new insights into carotenoid accumulation and asterid genome evolution.</title>
        <authorList>
            <person name="Iorizzo M."/>
            <person name="Ellison S."/>
            <person name="Senalik D."/>
            <person name="Zeng P."/>
            <person name="Satapoomin P."/>
            <person name="Huang J."/>
            <person name="Bowman M."/>
            <person name="Iovene M."/>
            <person name="Sanseverino W."/>
            <person name="Cavagnaro P."/>
            <person name="Yildiz M."/>
            <person name="Macko-Podgorni A."/>
            <person name="Moranska E."/>
            <person name="Grzebelus E."/>
            <person name="Grzebelus D."/>
            <person name="Ashrafi H."/>
            <person name="Zheng Z."/>
            <person name="Cheng S."/>
            <person name="Spooner D."/>
            <person name="Van Deynze A."/>
            <person name="Simon P."/>
        </authorList>
    </citation>
    <scope>NUCLEOTIDE SEQUENCE [LARGE SCALE GENOMIC DNA]</scope>
    <source>
        <tissue evidence="3">Leaf</tissue>
    </source>
</reference>
<dbReference type="Proteomes" id="UP000077755">
    <property type="component" value="Chromosome 3"/>
</dbReference>
<dbReference type="Gene3D" id="1.10.3260.10">
    <property type="entry name" value="DNA ligase, ATP-dependent, N-terminal domain"/>
    <property type="match status" value="1"/>
</dbReference>
<dbReference type="Pfam" id="PF04675">
    <property type="entry name" value="DNA_ligase_A_N"/>
    <property type="match status" value="1"/>
</dbReference>
<name>A0A162AJG3_DAUCS</name>
<evidence type="ECO:0000313" key="5">
    <source>
        <dbReference type="Proteomes" id="UP000077755"/>
    </source>
</evidence>
<dbReference type="InterPro" id="IPR036599">
    <property type="entry name" value="DNA_ligase_N_sf"/>
</dbReference>
<protein>
    <recommendedName>
        <fullName evidence="2">DNA ligase ATP-dependent N-terminal domain-containing protein</fullName>
    </recommendedName>
</protein>
<proteinExistence type="predicted"/>
<evidence type="ECO:0000313" key="4">
    <source>
        <dbReference type="EMBL" id="WOG92912.1"/>
    </source>
</evidence>
<dbReference type="GO" id="GO:0003910">
    <property type="term" value="F:DNA ligase (ATP) activity"/>
    <property type="evidence" value="ECO:0007669"/>
    <property type="project" value="InterPro"/>
</dbReference>
<evidence type="ECO:0000256" key="1">
    <source>
        <dbReference type="ARBA" id="ARBA00022598"/>
    </source>
</evidence>
<dbReference type="InterPro" id="IPR012308">
    <property type="entry name" value="DNA_ligase_ATP-dep_N"/>
</dbReference>
<reference evidence="4" key="2">
    <citation type="submission" date="2022-03" db="EMBL/GenBank/DDBJ databases">
        <title>Draft title - Genomic analysis of global carrot germplasm unveils the trajectory of domestication and the origin of high carotenoid orange carrot.</title>
        <authorList>
            <person name="Iorizzo M."/>
            <person name="Ellison S."/>
            <person name="Senalik D."/>
            <person name="Macko-Podgorni A."/>
            <person name="Grzebelus D."/>
            <person name="Bostan H."/>
            <person name="Rolling W."/>
            <person name="Curaba J."/>
            <person name="Simon P."/>
        </authorList>
    </citation>
    <scope>NUCLEOTIDE SEQUENCE</scope>
    <source>
        <tissue evidence="4">Leaf</tissue>
    </source>
</reference>
<organism evidence="3">
    <name type="scientific">Daucus carota subsp. sativus</name>
    <name type="common">Carrot</name>
    <dbReference type="NCBI Taxonomy" id="79200"/>
    <lineage>
        <taxon>Eukaryota</taxon>
        <taxon>Viridiplantae</taxon>
        <taxon>Streptophyta</taxon>
        <taxon>Embryophyta</taxon>
        <taxon>Tracheophyta</taxon>
        <taxon>Spermatophyta</taxon>
        <taxon>Magnoliopsida</taxon>
        <taxon>eudicotyledons</taxon>
        <taxon>Gunneridae</taxon>
        <taxon>Pentapetalae</taxon>
        <taxon>asterids</taxon>
        <taxon>campanulids</taxon>
        <taxon>Apiales</taxon>
        <taxon>Apiaceae</taxon>
        <taxon>Apioideae</taxon>
        <taxon>Scandiceae</taxon>
        <taxon>Daucinae</taxon>
        <taxon>Daucus</taxon>
        <taxon>Daucus sect. Daucus</taxon>
    </lineage>
</organism>
<dbReference type="GO" id="GO:0006310">
    <property type="term" value="P:DNA recombination"/>
    <property type="evidence" value="ECO:0007669"/>
    <property type="project" value="InterPro"/>
</dbReference>
<accession>A0A162AJG3</accession>
<gene>
    <name evidence="3" type="ORF">DCAR_010727</name>
    <name evidence="4" type="ORF">DCAR_0312190</name>
</gene>
<evidence type="ECO:0000313" key="3">
    <source>
        <dbReference type="EMBL" id="KZN01973.1"/>
    </source>
</evidence>
<keyword evidence="1" id="KW-0436">Ligase</keyword>
<dbReference type="EMBL" id="CP093345">
    <property type="protein sequence ID" value="WOG92912.1"/>
    <property type="molecule type" value="Genomic_DNA"/>
</dbReference>